<evidence type="ECO:0000313" key="7">
    <source>
        <dbReference type="EMBL" id="PDH40142.1"/>
    </source>
</evidence>
<dbReference type="GO" id="GO:0140663">
    <property type="term" value="F:ATP-dependent FeS chaperone activity"/>
    <property type="evidence" value="ECO:0007669"/>
    <property type="project" value="InterPro"/>
</dbReference>
<dbReference type="GO" id="GO:0016887">
    <property type="term" value="F:ATP hydrolysis activity"/>
    <property type="evidence" value="ECO:0007669"/>
    <property type="project" value="UniProtKB-UniRule"/>
</dbReference>
<dbReference type="GO" id="GO:0046872">
    <property type="term" value="F:metal ion binding"/>
    <property type="evidence" value="ECO:0007669"/>
    <property type="project" value="UniProtKB-KW"/>
</dbReference>
<dbReference type="Gene3D" id="3.40.50.300">
    <property type="entry name" value="P-loop containing nucleotide triphosphate hydrolases"/>
    <property type="match status" value="1"/>
</dbReference>
<comment type="caution">
    <text evidence="7">The sequence shown here is derived from an EMBL/GenBank/DDBJ whole genome shotgun (WGS) entry which is preliminary data.</text>
</comment>
<protein>
    <recommendedName>
        <fullName evidence="6">Iron-sulfur cluster carrier protein</fullName>
    </recommendedName>
</protein>
<comment type="subunit">
    <text evidence="6">Homodimer.</text>
</comment>
<accession>A0A2A5WUG8</accession>
<sequence>MDKVEVPGVRRVVAVASGKGGVGKSTVASNIALALARQGIRAGLLDADIYGPSQGMMMGVPEGTRPEVSDNLLKPVVAHDVQVMSMSFVTSEKTPAVWRGPMASGAMQQLMLQTAWEDVDTLIVDMPPGTGDIQLTLVQKAAVDGVMVVTTPQDIALLDARKAIEMFTKVNVPILGVVENMSLHVCSECGYEEPIFGHGGGQAVAQEYGTTILGQLPLAMTIREQSDGGEPTVVDDPEGVIAQQFGEIASRMLEQMEVTQQVKLPDITISDD</sequence>
<dbReference type="GO" id="GO:0016226">
    <property type="term" value="P:iron-sulfur cluster assembly"/>
    <property type="evidence" value="ECO:0007669"/>
    <property type="project" value="InterPro"/>
</dbReference>
<dbReference type="InterPro" id="IPR033756">
    <property type="entry name" value="YlxH/NBP35"/>
</dbReference>
<keyword evidence="4 6" id="KW-0408">Iron</keyword>
<gene>
    <name evidence="7" type="ORF">CNE99_04265</name>
</gene>
<dbReference type="Pfam" id="PF10609">
    <property type="entry name" value="ParA"/>
    <property type="match status" value="1"/>
</dbReference>
<dbReference type="InterPro" id="IPR044304">
    <property type="entry name" value="NUBPL-like"/>
</dbReference>
<name>A0A2A5WUG8_9GAMM</name>
<evidence type="ECO:0000256" key="6">
    <source>
        <dbReference type="HAMAP-Rule" id="MF_02040"/>
    </source>
</evidence>
<proteinExistence type="inferred from homology"/>
<organism evidence="7 8">
    <name type="scientific">OM182 bacterium MED-G24</name>
    <dbReference type="NCBI Taxonomy" id="1986255"/>
    <lineage>
        <taxon>Bacteria</taxon>
        <taxon>Pseudomonadati</taxon>
        <taxon>Pseudomonadota</taxon>
        <taxon>Gammaproteobacteria</taxon>
        <taxon>OMG group</taxon>
        <taxon>OM182 clade</taxon>
    </lineage>
</organism>
<dbReference type="HAMAP" id="MF_02040">
    <property type="entry name" value="Mrp_NBP35"/>
    <property type="match status" value="1"/>
</dbReference>
<comment type="function">
    <text evidence="6">Binds and transfers iron-sulfur (Fe-S) clusters to target apoproteins. Can hydrolyze ATP.</text>
</comment>
<dbReference type="GO" id="GO:0005524">
    <property type="term" value="F:ATP binding"/>
    <property type="evidence" value="ECO:0007669"/>
    <property type="project" value="UniProtKB-UniRule"/>
</dbReference>
<feature type="binding site" evidence="6">
    <location>
        <begin position="18"/>
        <end position="25"/>
    </location>
    <ligand>
        <name>ATP</name>
        <dbReference type="ChEBI" id="CHEBI:30616"/>
    </ligand>
</feature>
<keyword evidence="6" id="KW-0378">Hydrolase</keyword>
<dbReference type="PANTHER" id="PTHR42961">
    <property type="entry name" value="IRON-SULFUR PROTEIN NUBPL"/>
    <property type="match status" value="1"/>
</dbReference>
<keyword evidence="2 6" id="KW-0547">Nucleotide-binding</keyword>
<evidence type="ECO:0000256" key="5">
    <source>
        <dbReference type="ARBA" id="ARBA00023014"/>
    </source>
</evidence>
<dbReference type="AlphaFoldDB" id="A0A2A5WUG8"/>
<dbReference type="GO" id="GO:0051539">
    <property type="term" value="F:4 iron, 4 sulfur cluster binding"/>
    <property type="evidence" value="ECO:0007669"/>
    <property type="project" value="TreeGrafter"/>
</dbReference>
<dbReference type="SUPFAM" id="SSF52540">
    <property type="entry name" value="P-loop containing nucleoside triphosphate hydrolases"/>
    <property type="match status" value="1"/>
</dbReference>
<reference evidence="7 8" key="1">
    <citation type="submission" date="2017-08" db="EMBL/GenBank/DDBJ databases">
        <title>Fine stratification of microbial communities through a metagenomic profile of the photic zone.</title>
        <authorList>
            <person name="Haro-Moreno J.M."/>
            <person name="Lopez-Perez M."/>
            <person name="De La Torre J."/>
            <person name="Picazo A."/>
            <person name="Camacho A."/>
            <person name="Rodriguez-Valera F."/>
        </authorList>
    </citation>
    <scope>NUCLEOTIDE SEQUENCE [LARGE SCALE GENOMIC DNA]</scope>
    <source>
        <strain evidence="7">MED-G24</strain>
    </source>
</reference>
<dbReference type="PANTHER" id="PTHR42961:SF2">
    <property type="entry name" value="IRON-SULFUR PROTEIN NUBPL"/>
    <property type="match status" value="1"/>
</dbReference>
<dbReference type="Proteomes" id="UP000219327">
    <property type="component" value="Unassembled WGS sequence"/>
</dbReference>
<evidence type="ECO:0000256" key="1">
    <source>
        <dbReference type="ARBA" id="ARBA00022723"/>
    </source>
</evidence>
<keyword evidence="1 6" id="KW-0479">Metal-binding</keyword>
<dbReference type="InterPro" id="IPR027417">
    <property type="entry name" value="P-loop_NTPase"/>
</dbReference>
<keyword evidence="3 6" id="KW-0067">ATP-binding</keyword>
<dbReference type="GO" id="GO:0005829">
    <property type="term" value="C:cytosol"/>
    <property type="evidence" value="ECO:0007669"/>
    <property type="project" value="TreeGrafter"/>
</dbReference>
<comment type="similarity">
    <text evidence="6">Belongs to the Mrp/NBP35 ATP-binding proteins family.</text>
</comment>
<dbReference type="InterPro" id="IPR019591">
    <property type="entry name" value="Mrp/NBP35_ATP-bd"/>
</dbReference>
<dbReference type="CDD" id="cd02037">
    <property type="entry name" value="Mrp_NBP35"/>
    <property type="match status" value="1"/>
</dbReference>
<evidence type="ECO:0000256" key="4">
    <source>
        <dbReference type="ARBA" id="ARBA00023004"/>
    </source>
</evidence>
<evidence type="ECO:0000256" key="2">
    <source>
        <dbReference type="ARBA" id="ARBA00022741"/>
    </source>
</evidence>
<evidence type="ECO:0000313" key="8">
    <source>
        <dbReference type="Proteomes" id="UP000219327"/>
    </source>
</evidence>
<keyword evidence="5 6" id="KW-0411">Iron-sulfur</keyword>
<dbReference type="EMBL" id="NTKD01000015">
    <property type="protein sequence ID" value="PDH40142.1"/>
    <property type="molecule type" value="Genomic_DNA"/>
</dbReference>
<evidence type="ECO:0000256" key="3">
    <source>
        <dbReference type="ARBA" id="ARBA00022840"/>
    </source>
</evidence>
<dbReference type="FunFam" id="3.40.50.300:FF:001119">
    <property type="entry name" value="Iron-sulfur cluster carrier protein"/>
    <property type="match status" value="1"/>
</dbReference>